<organism evidence="1 2">
    <name type="scientific">Faecalibacterium prausnitzii</name>
    <dbReference type="NCBI Taxonomy" id="853"/>
    <lineage>
        <taxon>Bacteria</taxon>
        <taxon>Bacillati</taxon>
        <taxon>Bacillota</taxon>
        <taxon>Clostridia</taxon>
        <taxon>Eubacteriales</taxon>
        <taxon>Oscillospiraceae</taxon>
        <taxon>Faecalibacterium</taxon>
    </lineage>
</organism>
<comment type="caution">
    <text evidence="1">The sequence shown here is derived from an EMBL/GenBank/DDBJ whole genome shotgun (WGS) entry which is preliminary data.</text>
</comment>
<evidence type="ECO:0000313" key="1">
    <source>
        <dbReference type="EMBL" id="RGC00949.1"/>
    </source>
</evidence>
<name>A0A3E2UV48_9FIRM</name>
<dbReference type="Proteomes" id="UP000260783">
    <property type="component" value="Unassembled WGS sequence"/>
</dbReference>
<proteinExistence type="predicted"/>
<dbReference type="EMBL" id="QVEW01000002">
    <property type="protein sequence ID" value="RGC00949.1"/>
    <property type="molecule type" value="Genomic_DNA"/>
</dbReference>
<evidence type="ECO:0000313" key="2">
    <source>
        <dbReference type="Proteomes" id="UP000260783"/>
    </source>
</evidence>
<sequence>MKHKKVSQLLAASLSFLMIAMLCVSSVAMEPSMRIGSVTVHSSLFAKMASESPEKDLITQSNIVKATDEMIQFEEKTVLDVQHLDDGSSLTSYRKDVATILPSEFPTSISPCADGSINQDSWDSSNTVRAYTTIYYDIVKDSGDRSYYKLTKVTGKYYCNNSATKITSQTLRIGQTGWTSNGYREQTKDFDIPASQKDWTKYPDSSWAGVLVDATNRVGCYYVVNIAAKTGKTWYVEISNNIR</sequence>
<gene>
    <name evidence="1" type="ORF">DWZ04_03415</name>
</gene>
<reference evidence="1 2" key="1">
    <citation type="submission" date="2018-08" db="EMBL/GenBank/DDBJ databases">
        <title>A genome reference for cultivated species of the human gut microbiota.</title>
        <authorList>
            <person name="Zou Y."/>
            <person name="Xue W."/>
            <person name="Luo G."/>
        </authorList>
    </citation>
    <scope>NUCLEOTIDE SEQUENCE [LARGE SCALE GENOMIC DNA]</scope>
    <source>
        <strain evidence="1 2">AF29-11BH</strain>
    </source>
</reference>
<dbReference type="RefSeq" id="WP_117526337.1">
    <property type="nucleotide sequence ID" value="NZ_JAQCXC010000003.1"/>
</dbReference>
<accession>A0A3E2UV48</accession>
<dbReference type="AlphaFoldDB" id="A0A3E2UV48"/>
<protein>
    <submittedName>
        <fullName evidence="1">Uncharacterized protein</fullName>
    </submittedName>
</protein>